<dbReference type="GO" id="GO:0005975">
    <property type="term" value="P:carbohydrate metabolic process"/>
    <property type="evidence" value="ECO:0007669"/>
    <property type="project" value="InterPro"/>
</dbReference>
<keyword evidence="2" id="KW-0413">Isomerase</keyword>
<dbReference type="Proteomes" id="UP000824193">
    <property type="component" value="Unassembled WGS sequence"/>
</dbReference>
<dbReference type="Pfam" id="PF07221">
    <property type="entry name" value="GlcNAc_2-epim"/>
    <property type="match status" value="1"/>
</dbReference>
<sequence length="423" mass="48713">MEGSDFYRRHSDEARRLLESFRQQLLTDVMPFWTQRVEDHEFGGYFNDFDRFGNRTGDEKPGWFVGRDLYTFSMMSRLFGPNDRWLELARVGRAQLDTGFSRGDGRFNQMMARDGQVINGFTSIFTDHFVVKGLFEYLRAAGLENDPAERALARRLAEQLFADVQDPAVLAVEHIPAGMRKHAVNFMTLVVALESRALFENDFNPVLCDCVENSLYRFANDSLAAPLEYISLEGEPVLRGEGRLVDPGHTMESLWFSIHAGAALGRPDWIRRAAQVMDWVIDRTYDREYGGFCQHVDVSLPKPEEPFLFTQYDAWRADWDDKIWWVQAEALYALAASALYLENERHWDYFTRMAAYVEQAFHDRQYGEWYAILHRDGTVRADCKGFSLKGPYHVPRCLANLTVLLEEYLSRGQALIGGVEGVS</sequence>
<evidence type="ECO:0000256" key="1">
    <source>
        <dbReference type="ARBA" id="ARBA00008558"/>
    </source>
</evidence>
<dbReference type="Gene3D" id="1.50.10.10">
    <property type="match status" value="1"/>
</dbReference>
<dbReference type="InterPro" id="IPR012341">
    <property type="entry name" value="6hp_glycosidase-like_sf"/>
</dbReference>
<reference evidence="3" key="2">
    <citation type="submission" date="2021-04" db="EMBL/GenBank/DDBJ databases">
        <authorList>
            <person name="Gilroy R."/>
        </authorList>
    </citation>
    <scope>NUCLEOTIDE SEQUENCE</scope>
    <source>
        <strain evidence="3">2239</strain>
    </source>
</reference>
<dbReference type="SUPFAM" id="SSF48208">
    <property type="entry name" value="Six-hairpin glycosidases"/>
    <property type="match status" value="1"/>
</dbReference>
<organism evidence="3 4">
    <name type="scientific">Candidatus Allofournierella pullicola</name>
    <dbReference type="NCBI Taxonomy" id="2838596"/>
    <lineage>
        <taxon>Bacteria</taxon>
        <taxon>Bacillati</taxon>
        <taxon>Bacillota</taxon>
        <taxon>Clostridia</taxon>
        <taxon>Eubacteriales</taxon>
        <taxon>Oscillospiraceae</taxon>
        <taxon>Allofournierella</taxon>
    </lineage>
</organism>
<accession>A0A9D1V4I5</accession>
<comment type="similarity">
    <text evidence="1">Belongs to the N-acylglucosamine 2-epimerase family.</text>
</comment>
<gene>
    <name evidence="3" type="ORF">H9865_07705</name>
</gene>
<dbReference type="PANTHER" id="PTHR15108">
    <property type="entry name" value="N-ACYLGLUCOSAMINE-2-EPIMERASE"/>
    <property type="match status" value="1"/>
</dbReference>
<dbReference type="InterPro" id="IPR010819">
    <property type="entry name" value="AGE/CE"/>
</dbReference>
<reference evidence="3" key="1">
    <citation type="journal article" date="2021" name="PeerJ">
        <title>Extensive microbial diversity within the chicken gut microbiome revealed by metagenomics and culture.</title>
        <authorList>
            <person name="Gilroy R."/>
            <person name="Ravi A."/>
            <person name="Getino M."/>
            <person name="Pursley I."/>
            <person name="Horton D.L."/>
            <person name="Alikhan N.F."/>
            <person name="Baker D."/>
            <person name="Gharbi K."/>
            <person name="Hall N."/>
            <person name="Watson M."/>
            <person name="Adriaenssens E.M."/>
            <person name="Foster-Nyarko E."/>
            <person name="Jarju S."/>
            <person name="Secka A."/>
            <person name="Antonio M."/>
            <person name="Oren A."/>
            <person name="Chaudhuri R.R."/>
            <person name="La Ragione R."/>
            <person name="Hildebrand F."/>
            <person name="Pallen M.J."/>
        </authorList>
    </citation>
    <scope>NUCLEOTIDE SEQUENCE</scope>
    <source>
        <strain evidence="3">2239</strain>
    </source>
</reference>
<evidence type="ECO:0000256" key="2">
    <source>
        <dbReference type="ARBA" id="ARBA00023235"/>
    </source>
</evidence>
<proteinExistence type="inferred from homology"/>
<dbReference type="GO" id="GO:0016853">
    <property type="term" value="F:isomerase activity"/>
    <property type="evidence" value="ECO:0007669"/>
    <property type="project" value="UniProtKB-KW"/>
</dbReference>
<name>A0A9D1V4I5_9FIRM</name>
<dbReference type="EMBL" id="DXFW01000022">
    <property type="protein sequence ID" value="HIX05970.1"/>
    <property type="molecule type" value="Genomic_DNA"/>
</dbReference>
<evidence type="ECO:0000313" key="3">
    <source>
        <dbReference type="EMBL" id="HIX05970.1"/>
    </source>
</evidence>
<dbReference type="InterPro" id="IPR008928">
    <property type="entry name" value="6-hairpin_glycosidase_sf"/>
</dbReference>
<evidence type="ECO:0000313" key="4">
    <source>
        <dbReference type="Proteomes" id="UP000824193"/>
    </source>
</evidence>
<comment type="caution">
    <text evidence="3">The sequence shown here is derived from an EMBL/GenBank/DDBJ whole genome shotgun (WGS) entry which is preliminary data.</text>
</comment>
<dbReference type="AlphaFoldDB" id="A0A9D1V4I5"/>
<protein>
    <submittedName>
        <fullName evidence="3">AGE family epimerase/isomerase</fullName>
    </submittedName>
</protein>